<evidence type="ECO:0000313" key="2">
    <source>
        <dbReference type="Proteomes" id="UP001396334"/>
    </source>
</evidence>
<name>A0ABR1ZWG8_9ROSI</name>
<comment type="caution">
    <text evidence="1">The sequence shown here is derived from an EMBL/GenBank/DDBJ whole genome shotgun (WGS) entry which is preliminary data.</text>
</comment>
<sequence length="70" mass="8028">MKEMLAELAMVEGDLSTMPNQRNRMTQDGQENVVFEIKALHLISKAVKGDYTHSDFMNLNERTGPQPQEY</sequence>
<reference evidence="1 2" key="1">
    <citation type="journal article" date="2024" name="G3 (Bethesda)">
        <title>Genome assembly of Hibiscus sabdariffa L. provides insights into metabolisms of medicinal natural products.</title>
        <authorList>
            <person name="Kim T."/>
        </authorList>
    </citation>
    <scope>NUCLEOTIDE SEQUENCE [LARGE SCALE GENOMIC DNA]</scope>
    <source>
        <strain evidence="1">TK-2024</strain>
        <tissue evidence="1">Old leaves</tissue>
    </source>
</reference>
<dbReference type="EMBL" id="JBBPBN010000521">
    <property type="protein sequence ID" value="KAK8485047.1"/>
    <property type="molecule type" value="Genomic_DNA"/>
</dbReference>
<evidence type="ECO:0000313" key="1">
    <source>
        <dbReference type="EMBL" id="KAK8485047.1"/>
    </source>
</evidence>
<dbReference type="Proteomes" id="UP001396334">
    <property type="component" value="Unassembled WGS sequence"/>
</dbReference>
<keyword evidence="2" id="KW-1185">Reference proteome</keyword>
<protein>
    <submittedName>
        <fullName evidence="1">Uncharacterized protein</fullName>
    </submittedName>
</protein>
<gene>
    <name evidence="1" type="ORF">V6N11_031070</name>
</gene>
<proteinExistence type="predicted"/>
<organism evidence="1 2">
    <name type="scientific">Hibiscus sabdariffa</name>
    <name type="common">roselle</name>
    <dbReference type="NCBI Taxonomy" id="183260"/>
    <lineage>
        <taxon>Eukaryota</taxon>
        <taxon>Viridiplantae</taxon>
        <taxon>Streptophyta</taxon>
        <taxon>Embryophyta</taxon>
        <taxon>Tracheophyta</taxon>
        <taxon>Spermatophyta</taxon>
        <taxon>Magnoliopsida</taxon>
        <taxon>eudicotyledons</taxon>
        <taxon>Gunneridae</taxon>
        <taxon>Pentapetalae</taxon>
        <taxon>rosids</taxon>
        <taxon>malvids</taxon>
        <taxon>Malvales</taxon>
        <taxon>Malvaceae</taxon>
        <taxon>Malvoideae</taxon>
        <taxon>Hibiscus</taxon>
    </lineage>
</organism>
<accession>A0ABR1ZWG8</accession>